<dbReference type="KEGG" id="cpo:COPRO5265_0405"/>
<reference evidence="2" key="1">
    <citation type="submission" date="2008-08" db="EMBL/GenBank/DDBJ databases">
        <title>The complete genome sequence of Coprothermobacter proteolyticus strain ATCC 5245 / DSM 5265 / BT.</title>
        <authorList>
            <person name="Dodson R.J."/>
            <person name="Durkin A.S."/>
            <person name="Wu M."/>
            <person name="Eisen J."/>
            <person name="Sutton G."/>
        </authorList>
    </citation>
    <scope>NUCLEOTIDE SEQUENCE [LARGE SCALE GENOMIC DNA]</scope>
    <source>
        <strain evidence="2">ATCC 35245 / DSM 5265 / OCM 4 / BT</strain>
    </source>
</reference>
<dbReference type="Proteomes" id="UP000001732">
    <property type="component" value="Chromosome"/>
</dbReference>
<evidence type="ECO:0000313" key="2">
    <source>
        <dbReference type="Proteomes" id="UP000001732"/>
    </source>
</evidence>
<name>B5Y7M4_COPPD</name>
<dbReference type="EMBL" id="CP001145">
    <property type="protein sequence ID" value="ACI17658.1"/>
    <property type="molecule type" value="Genomic_DNA"/>
</dbReference>
<reference evidence="1 2" key="2">
    <citation type="journal article" date="2014" name="Genome Announc.">
        <title>Complete Genome Sequence of Coprothermobacter proteolyticus DSM 5265.</title>
        <authorList>
            <person name="Alexiev A."/>
            <person name="Coil D.A."/>
            <person name="Badger J.H."/>
            <person name="Enticknap J."/>
            <person name="Ward N."/>
            <person name="Robb F.T."/>
            <person name="Eisen J.A."/>
        </authorList>
    </citation>
    <scope>NUCLEOTIDE SEQUENCE [LARGE SCALE GENOMIC DNA]</scope>
    <source>
        <strain evidence="2">ATCC 35245 / DSM 5265 / OCM 4 / BT</strain>
    </source>
</reference>
<proteinExistence type="predicted"/>
<gene>
    <name evidence="1" type="ordered locus">COPRO5265_0405</name>
</gene>
<organism evidence="1 2">
    <name type="scientific">Coprothermobacter proteolyticus (strain ATCC 35245 / DSM 5265 / OCM 4 / BT)</name>
    <dbReference type="NCBI Taxonomy" id="309798"/>
    <lineage>
        <taxon>Bacteria</taxon>
        <taxon>Pseudomonadati</taxon>
        <taxon>Coprothermobacterota</taxon>
        <taxon>Coprothermobacteria</taxon>
        <taxon>Coprothermobacterales</taxon>
        <taxon>Coprothermobacteraceae</taxon>
        <taxon>Coprothermobacter</taxon>
    </lineage>
</organism>
<dbReference type="PANTHER" id="PTHR30348:SF13">
    <property type="entry name" value="UPF0759 PROTEIN YUNF"/>
    <property type="match status" value="1"/>
</dbReference>
<dbReference type="Pfam" id="PF01904">
    <property type="entry name" value="DUF72"/>
    <property type="match status" value="1"/>
</dbReference>
<accession>B5Y7M4</accession>
<dbReference type="AlphaFoldDB" id="B5Y7M4"/>
<dbReference type="HOGENOM" id="CLU_046519_0_1_9"/>
<protein>
    <recommendedName>
        <fullName evidence="3">DUF72 domain-containing protein</fullName>
    </recommendedName>
</protein>
<evidence type="ECO:0000313" key="1">
    <source>
        <dbReference type="EMBL" id="ACI17658.1"/>
    </source>
</evidence>
<dbReference type="eggNOG" id="COG1801">
    <property type="taxonomic scope" value="Bacteria"/>
</dbReference>
<dbReference type="Gene3D" id="3.20.20.410">
    <property type="entry name" value="Protein of unknown function UPF0759"/>
    <property type="match status" value="1"/>
</dbReference>
<dbReference type="RefSeq" id="WP_012544310.1">
    <property type="nucleotide sequence ID" value="NC_011295.1"/>
</dbReference>
<sequence>MELRVGTSGFSYQDWVGAVYPETLKKTRWFDYYATVFNTVEINSSFYAIPSKKTIDSLCRRAPKGFLFTMKVYQEITHKGNTEPLPQMLDAVSTIPENGHGLILLLQFPYSFHKTPENISYLQKVLEAIPFEKAVEMRHPAWFDEDLVRISQDFGFVPVSLDSPYLKKIIPTQTLYMRFHGRNTEKWWQHEEAYERYDYLYSEQELTELVKEIKETRSDRYLLYFNNHYQGKAFKNAQMLLELWNTD</sequence>
<dbReference type="PANTHER" id="PTHR30348">
    <property type="entry name" value="UNCHARACTERIZED PROTEIN YECE"/>
    <property type="match status" value="1"/>
</dbReference>
<dbReference type="STRING" id="309798.COPRO5265_0405"/>
<dbReference type="InterPro" id="IPR002763">
    <property type="entry name" value="DUF72"/>
</dbReference>
<evidence type="ECO:0008006" key="3">
    <source>
        <dbReference type="Google" id="ProtNLM"/>
    </source>
</evidence>
<dbReference type="OrthoDB" id="9780310at2"/>
<dbReference type="InterPro" id="IPR036520">
    <property type="entry name" value="UPF0759_sf"/>
</dbReference>
<keyword evidence="2" id="KW-1185">Reference proteome</keyword>
<dbReference type="SUPFAM" id="SSF117396">
    <property type="entry name" value="TM1631-like"/>
    <property type="match status" value="1"/>
</dbReference>